<dbReference type="InterPro" id="IPR036291">
    <property type="entry name" value="NAD(P)-bd_dom_sf"/>
</dbReference>
<dbReference type="PANTHER" id="PTHR43355">
    <property type="entry name" value="FLAVIN REDUCTASE (NADPH)"/>
    <property type="match status" value="1"/>
</dbReference>
<dbReference type="Gene3D" id="3.40.50.720">
    <property type="entry name" value="NAD(P)-binding Rossmann-like Domain"/>
    <property type="match status" value="1"/>
</dbReference>
<dbReference type="RefSeq" id="WP_034708155.1">
    <property type="nucleotide sequence ID" value="NZ_JPRO01000044.1"/>
</dbReference>
<dbReference type="SUPFAM" id="SSF51735">
    <property type="entry name" value="NAD(P)-binding Rossmann-fold domains"/>
    <property type="match status" value="1"/>
</dbReference>
<dbReference type="PANTHER" id="PTHR43355:SF2">
    <property type="entry name" value="FLAVIN REDUCTASE (NADPH)"/>
    <property type="match status" value="1"/>
</dbReference>
<dbReference type="EMBL" id="JPRO01000044">
    <property type="protein sequence ID" value="KFE96889.1"/>
    <property type="molecule type" value="Genomic_DNA"/>
</dbReference>
<feature type="domain" description="NAD(P)-binding" evidence="1">
    <location>
        <begin position="10"/>
        <end position="198"/>
    </location>
</feature>
<reference evidence="2 3" key="1">
    <citation type="submission" date="2014-07" db="EMBL/GenBank/DDBJ databases">
        <title>Genome of Chryseobacterium luteum DSM 18605.</title>
        <authorList>
            <person name="Stropko S.J."/>
            <person name="Pipes S.E."/>
            <person name="Newman J.D."/>
        </authorList>
    </citation>
    <scope>NUCLEOTIDE SEQUENCE [LARGE SCALE GENOMIC DNA]</scope>
    <source>
        <strain evidence="2 3">DSM 18605</strain>
    </source>
</reference>
<dbReference type="eggNOG" id="COG0702">
    <property type="taxonomic scope" value="Bacteria"/>
</dbReference>
<organism evidence="2 3">
    <name type="scientific">Chryseobacterium luteum</name>
    <dbReference type="NCBI Taxonomy" id="421531"/>
    <lineage>
        <taxon>Bacteria</taxon>
        <taxon>Pseudomonadati</taxon>
        <taxon>Bacteroidota</taxon>
        <taxon>Flavobacteriia</taxon>
        <taxon>Flavobacteriales</taxon>
        <taxon>Weeksellaceae</taxon>
        <taxon>Chryseobacterium group</taxon>
        <taxon>Chryseobacterium</taxon>
    </lineage>
</organism>
<proteinExistence type="predicted"/>
<sequence>MKTNKIAVIGGTGKTGNYLVQELLKRKYPMKLLLRNPENFTVKNPLIEIVQGDARDFEAVHQLITDCSAVISKIGQPVGEKSIFTDAAKNIIQSMNSHGIKRYISITGLNVDTPFDHKSDRVKAATDWMYQNYPKITKDKQDEYEILVNSNLDWTLVRLPLIIPTSEHFETEANLEDCIGEKISAADLSEFLVSQIDDRTYIKQSPFLYNINK</sequence>
<evidence type="ECO:0000313" key="2">
    <source>
        <dbReference type="EMBL" id="KFE96889.1"/>
    </source>
</evidence>
<dbReference type="GO" id="GO:0016646">
    <property type="term" value="F:oxidoreductase activity, acting on the CH-NH group of donors, NAD or NADP as acceptor"/>
    <property type="evidence" value="ECO:0007669"/>
    <property type="project" value="TreeGrafter"/>
</dbReference>
<dbReference type="STRING" id="421531.IX38_22785"/>
<comment type="caution">
    <text evidence="2">The sequence shown here is derived from an EMBL/GenBank/DDBJ whole genome shotgun (WGS) entry which is preliminary data.</text>
</comment>
<dbReference type="Proteomes" id="UP000028703">
    <property type="component" value="Unassembled WGS sequence"/>
</dbReference>
<dbReference type="InterPro" id="IPR016040">
    <property type="entry name" value="NAD(P)-bd_dom"/>
</dbReference>
<dbReference type="InterPro" id="IPR051606">
    <property type="entry name" value="Polyketide_Oxido-like"/>
</dbReference>
<name>A0A085YXH6_9FLAO</name>
<gene>
    <name evidence="2" type="ORF">IX38_22785</name>
</gene>
<dbReference type="AlphaFoldDB" id="A0A085YXH6"/>
<protein>
    <submittedName>
        <fullName evidence="2">Epimerase</fullName>
    </submittedName>
</protein>
<dbReference type="OrthoDB" id="9790734at2"/>
<accession>A0A085YXH6</accession>
<evidence type="ECO:0000313" key="3">
    <source>
        <dbReference type="Proteomes" id="UP000028703"/>
    </source>
</evidence>
<dbReference type="Pfam" id="PF13460">
    <property type="entry name" value="NAD_binding_10"/>
    <property type="match status" value="1"/>
</dbReference>
<keyword evidence="3" id="KW-1185">Reference proteome</keyword>
<evidence type="ECO:0000259" key="1">
    <source>
        <dbReference type="Pfam" id="PF13460"/>
    </source>
</evidence>